<dbReference type="PANTHER" id="PTHR32552">
    <property type="entry name" value="FERRICHROME IRON RECEPTOR-RELATED"/>
    <property type="match status" value="1"/>
</dbReference>
<reference evidence="13 14" key="1">
    <citation type="journal article" date="2011" name="J. Bacteriol.">
        <title>Genome sequence of the verrucomicrobium Opitutus terrae PB90-1, an abundant inhabitant of rice paddy soil ecosystems.</title>
        <authorList>
            <person name="van Passel M.W."/>
            <person name="Kant R."/>
            <person name="Palva A."/>
            <person name="Copeland A."/>
            <person name="Lucas S."/>
            <person name="Lapidus A."/>
            <person name="Glavina del Rio T."/>
            <person name="Pitluck S."/>
            <person name="Goltsman E."/>
            <person name="Clum A."/>
            <person name="Sun H."/>
            <person name="Schmutz J."/>
            <person name="Larimer F.W."/>
            <person name="Land M.L."/>
            <person name="Hauser L."/>
            <person name="Kyrpides N."/>
            <person name="Mikhailova N."/>
            <person name="Richardson P.P."/>
            <person name="Janssen P.H."/>
            <person name="de Vos W.M."/>
            <person name="Smidt H."/>
        </authorList>
    </citation>
    <scope>NUCLEOTIDE SEQUENCE [LARGE SCALE GENOMIC DNA]</scope>
    <source>
        <strain evidence="14">DSM 11246 / JCM 15787 / PB90-1</strain>
    </source>
</reference>
<comment type="subcellular location">
    <subcellularLocation>
        <location evidence="1">Cell outer membrane</location>
        <topology evidence="1">Multi-pass membrane protein</topology>
    </subcellularLocation>
</comment>
<evidence type="ECO:0000256" key="6">
    <source>
        <dbReference type="ARBA" id="ARBA00022729"/>
    </source>
</evidence>
<dbReference type="PANTHER" id="PTHR32552:SF68">
    <property type="entry name" value="FERRICHROME OUTER MEMBRANE TRANSPORTER_PHAGE RECEPTOR"/>
    <property type="match status" value="1"/>
</dbReference>
<evidence type="ECO:0000256" key="8">
    <source>
        <dbReference type="ARBA" id="ARBA00023065"/>
    </source>
</evidence>
<dbReference type="Pfam" id="PF07715">
    <property type="entry name" value="Plug"/>
    <property type="match status" value="1"/>
</dbReference>
<sequence length="1273" mass="137456">MKSSKPVPTTPRACLGSAEHSRTSHRRLLPSWLAVLCVAAPFAGAQTTTPPAPAPVEDEEIIMLSPFEVSASESEGYAAATTLAGNRLNTQLRDVGAAVSVVTTQFLRDTGATGNTSLLQYTVGSEVGGVNGNFAGTGDGAVLAEPSRPSETTRVRGLAAADNTRDFFLSQIPWDSYNIDRVDLQRGPNSILFGQGSPAGIINAGTKVASFRNSGEVETRIGSYGTLRGSLDLNRELVENQLAIRLNLLDNEEKYQQEEAFTNDRRAAGSLRYEPEALNRNGFRFTVKAGFETGRIDSNNPRILPPQDQITPFFEDGTITVTDPNGSARSVARGTNQATYNGWQLWDNQSGRIGSGVARPTAYEHAGSMLIPYASDWIKNSNFGGSINANNPVAFFGNGGGAQTAYWVTTASQQYQGNLSLGYVTAPGSWASIAPTATWAVNANLPYSGAGIFKNNVITDPSVFDFYNHLIDGDTKRERQRFHRATFNVATTALNDQIGLSFDYNKEAYKFTQSALLGGNVTLYIDPMAVYNNGTADAGLTGVPYSDGTANPNVGRPFVSSVGGSNNSTATESEDKRVTAFVTRDLREDLPGWLGRIVGKHTVTGLWADSEQTTDNRGWDSYGYRDPNVYRLQDPDLDPQTVNFTFVRPAMVMYLGPSLLGKSATGASIPVISGTPMIASGAVTYFDDTWNAPASVRPTDPWTNNAFTLDPTKLAPGYLAAAGAGAVNPANFTQANNPANYVGWTTAPLNITHADSDANRDALTTSAALNRAQTVSKALVWQGKMLDDSIVATLGWRRDTAKAYGFQRVLGNDPQINLSNYTITGSANHVLEVGSRSESFVAHLMDLPGLKGLTKNLPFEVSLAYSHSTNFQPLAGRVNVYGEEIAPPSGKTYDRSITIATRDQKYSLKVGKYVTSQKNITSLNNIFANDFNWWIGSLTNYTNMFDPAIQGGPVWGPMKSGSNIEQYMFSDSTTTQSPELAARQAAAVAGVRAFQNAVDPRFWSAWGFTSKEFIQSNQTGNPYTNVNSVPNGFALTEDGVSEGYEFELSAQPLPNWRLIFNASKMTAVRSNIGGDALNEMMEQIITMVNGDGGKMHFWWGTSDVPDARQVFYTGVGAPGNRGLGADWASLKLIEGASAPEIRTWHYNLITNYDFTDGFLKGFSAGGAVRYQSGDTLGYPPTGNPTDPASLGFDLANPYKGPSETYVDFWVGYRRKLTAKIDWRVQLNVQNVGKNDGLIPITVQGPIPGQPGGTPAGYRIAPVQTFTLTNTFEF</sequence>
<dbReference type="GO" id="GO:0015344">
    <property type="term" value="F:siderophore uptake transmembrane transporter activity"/>
    <property type="evidence" value="ECO:0007669"/>
    <property type="project" value="TreeGrafter"/>
</dbReference>
<accession>B1ZXS9</accession>
<name>B1ZXS9_OPITP</name>
<evidence type="ECO:0000256" key="4">
    <source>
        <dbReference type="ARBA" id="ARBA00022496"/>
    </source>
</evidence>
<keyword evidence="14" id="KW-1185">Reference proteome</keyword>
<dbReference type="STRING" id="452637.Oter_1013"/>
<keyword evidence="13" id="KW-0675">Receptor</keyword>
<proteinExistence type="predicted"/>
<dbReference type="HOGENOM" id="CLU_277051_0_0_0"/>
<dbReference type="KEGG" id="ote:Oter_1013"/>
<evidence type="ECO:0000256" key="7">
    <source>
        <dbReference type="ARBA" id="ARBA00023004"/>
    </source>
</evidence>
<evidence type="ECO:0000256" key="10">
    <source>
        <dbReference type="ARBA" id="ARBA00023237"/>
    </source>
</evidence>
<keyword evidence="10" id="KW-0998">Cell outer membrane</keyword>
<dbReference type="Gene3D" id="2.40.170.20">
    <property type="entry name" value="TonB-dependent receptor, beta-barrel domain"/>
    <property type="match status" value="2"/>
</dbReference>
<dbReference type="InterPro" id="IPR039426">
    <property type="entry name" value="TonB-dep_rcpt-like"/>
</dbReference>
<feature type="region of interest" description="Disordered" evidence="11">
    <location>
        <begin position="1"/>
        <end position="20"/>
    </location>
</feature>
<evidence type="ECO:0000256" key="11">
    <source>
        <dbReference type="SAM" id="MobiDB-lite"/>
    </source>
</evidence>
<gene>
    <name evidence="13" type="ordered locus">Oter_1013</name>
</gene>
<keyword evidence="4" id="KW-0410">Iron transport</keyword>
<evidence type="ECO:0000256" key="2">
    <source>
        <dbReference type="ARBA" id="ARBA00022448"/>
    </source>
</evidence>
<keyword evidence="9" id="KW-0472">Membrane</keyword>
<evidence type="ECO:0000256" key="9">
    <source>
        <dbReference type="ARBA" id="ARBA00023136"/>
    </source>
</evidence>
<dbReference type="Proteomes" id="UP000007013">
    <property type="component" value="Chromosome"/>
</dbReference>
<dbReference type="InterPro" id="IPR036942">
    <property type="entry name" value="Beta-barrel_TonB_sf"/>
</dbReference>
<evidence type="ECO:0000256" key="3">
    <source>
        <dbReference type="ARBA" id="ARBA00022452"/>
    </source>
</evidence>
<keyword evidence="6" id="KW-0732">Signal</keyword>
<dbReference type="InterPro" id="IPR012910">
    <property type="entry name" value="Plug_dom"/>
</dbReference>
<organism evidence="13 14">
    <name type="scientific">Opitutus terrae (strain DSM 11246 / JCM 15787 / PB90-1)</name>
    <dbReference type="NCBI Taxonomy" id="452637"/>
    <lineage>
        <taxon>Bacteria</taxon>
        <taxon>Pseudomonadati</taxon>
        <taxon>Verrucomicrobiota</taxon>
        <taxon>Opitutia</taxon>
        <taxon>Opitutales</taxon>
        <taxon>Opitutaceae</taxon>
        <taxon>Opitutus</taxon>
    </lineage>
</organism>
<dbReference type="EMBL" id="CP001032">
    <property type="protein sequence ID" value="ACB74301.1"/>
    <property type="molecule type" value="Genomic_DNA"/>
</dbReference>
<keyword evidence="5" id="KW-0812">Transmembrane</keyword>
<keyword evidence="2" id="KW-0813">Transport</keyword>
<evidence type="ECO:0000256" key="1">
    <source>
        <dbReference type="ARBA" id="ARBA00004571"/>
    </source>
</evidence>
<evidence type="ECO:0000313" key="13">
    <source>
        <dbReference type="EMBL" id="ACB74301.1"/>
    </source>
</evidence>
<protein>
    <submittedName>
        <fullName evidence="13">TonB-dependent receptor plug</fullName>
    </submittedName>
</protein>
<keyword evidence="8" id="KW-0406">Ion transport</keyword>
<dbReference type="SUPFAM" id="SSF56935">
    <property type="entry name" value="Porins"/>
    <property type="match status" value="1"/>
</dbReference>
<keyword evidence="7" id="KW-0408">Iron</keyword>
<evidence type="ECO:0000256" key="5">
    <source>
        <dbReference type="ARBA" id="ARBA00022692"/>
    </source>
</evidence>
<evidence type="ECO:0000259" key="12">
    <source>
        <dbReference type="Pfam" id="PF07715"/>
    </source>
</evidence>
<keyword evidence="3" id="KW-1134">Transmembrane beta strand</keyword>
<dbReference type="eggNOG" id="COG1629">
    <property type="taxonomic scope" value="Bacteria"/>
</dbReference>
<dbReference type="GO" id="GO:0009279">
    <property type="term" value="C:cell outer membrane"/>
    <property type="evidence" value="ECO:0007669"/>
    <property type="project" value="UniProtKB-SubCell"/>
</dbReference>
<evidence type="ECO:0000313" key="14">
    <source>
        <dbReference type="Proteomes" id="UP000007013"/>
    </source>
</evidence>
<dbReference type="AlphaFoldDB" id="B1ZXS9"/>
<feature type="domain" description="TonB-dependent receptor plug" evidence="12">
    <location>
        <begin position="92"/>
        <end position="201"/>
    </location>
</feature>